<feature type="domain" description="TGF-beta family profile" evidence="3">
    <location>
        <begin position="67"/>
        <end position="130"/>
    </location>
</feature>
<dbReference type="EMBL" id="CAAE01018963">
    <property type="protein sequence ID" value="CAG13914.1"/>
    <property type="molecule type" value="Genomic_DNA"/>
</dbReference>
<dbReference type="GO" id="GO:0005576">
    <property type="term" value="C:extracellular region"/>
    <property type="evidence" value="ECO:0007669"/>
    <property type="project" value="UniProtKB-SubCell"/>
</dbReference>
<reference evidence="4" key="2">
    <citation type="submission" date="2004-02" db="EMBL/GenBank/DDBJ databases">
        <authorList>
            <consortium name="Genoscope"/>
            <consortium name="Whitehead Institute Centre for Genome Research"/>
        </authorList>
    </citation>
    <scope>NUCLEOTIDE SEQUENCE</scope>
</reference>
<keyword evidence="2" id="KW-0964">Secreted</keyword>
<reference evidence="4" key="1">
    <citation type="journal article" date="2004" name="Nature">
        <title>Genome duplication in the teleost fish Tetraodon nigroviridis reveals the early vertebrate proto-karyotype.</title>
        <authorList>
            <person name="Jaillon O."/>
            <person name="Aury J.-M."/>
            <person name="Brunet F."/>
            <person name="Petit J.-L."/>
            <person name="Stange-Thomann N."/>
            <person name="Mauceli E."/>
            <person name="Bouneau L."/>
            <person name="Fischer C."/>
            <person name="Ozouf-Costaz C."/>
            <person name="Bernot A."/>
            <person name="Nicaud S."/>
            <person name="Jaffe D."/>
            <person name="Fisher S."/>
            <person name="Lutfalla G."/>
            <person name="Dossat C."/>
            <person name="Segurens B."/>
            <person name="Dasilva C."/>
            <person name="Salanoubat M."/>
            <person name="Levy M."/>
            <person name="Boudet N."/>
            <person name="Castellano S."/>
            <person name="Anthouard V."/>
            <person name="Jubin C."/>
            <person name="Castelli V."/>
            <person name="Katinka M."/>
            <person name="Vacherie B."/>
            <person name="Biemont C."/>
            <person name="Skalli Z."/>
            <person name="Cattolico L."/>
            <person name="Poulain J."/>
            <person name="De Berardinis V."/>
            <person name="Cruaud C."/>
            <person name="Duprat S."/>
            <person name="Brottier P."/>
            <person name="Coutanceau J.-P."/>
            <person name="Gouzy J."/>
            <person name="Parra G."/>
            <person name="Lardier G."/>
            <person name="Chapple C."/>
            <person name="McKernan K.J."/>
            <person name="McEwan P."/>
            <person name="Bosak S."/>
            <person name="Kellis M."/>
            <person name="Volff J.-N."/>
            <person name="Guigo R."/>
            <person name="Zody M.C."/>
            <person name="Mesirov J."/>
            <person name="Lindblad-Toh K."/>
            <person name="Birren B."/>
            <person name="Nusbaum C."/>
            <person name="Kahn D."/>
            <person name="Robinson-Rechavi M."/>
            <person name="Laudet V."/>
            <person name="Schachter V."/>
            <person name="Quetier F."/>
            <person name="Saurin W."/>
            <person name="Scarpelli C."/>
            <person name="Wincker P."/>
            <person name="Lander E.S."/>
            <person name="Weissenbach J."/>
            <person name="Roest Crollius H."/>
        </authorList>
    </citation>
    <scope>NUCLEOTIDE SEQUENCE [LARGE SCALE GENOMIC DNA]</scope>
</reference>
<evidence type="ECO:0000256" key="1">
    <source>
        <dbReference type="ARBA" id="ARBA00004613"/>
    </source>
</evidence>
<dbReference type="Gene3D" id="2.10.90.10">
    <property type="entry name" value="Cystine-knot cytokines"/>
    <property type="match status" value="1"/>
</dbReference>
<name>Q4RCG9_TETNG</name>
<protein>
    <submittedName>
        <fullName evidence="4">Chromosome undetermined SCAF18963, whole genome shotgun sequence</fullName>
    </submittedName>
</protein>
<dbReference type="SUPFAM" id="SSF57501">
    <property type="entry name" value="Cystine-knot cytokines"/>
    <property type="match status" value="1"/>
</dbReference>
<gene>
    <name evidence="4" type="ORF">GSTENG00037648001</name>
</gene>
<dbReference type="KEGG" id="tng:GSTEN00037648G001"/>
<organism evidence="4">
    <name type="scientific">Tetraodon nigroviridis</name>
    <name type="common">Spotted green pufferfish</name>
    <name type="synonym">Chelonodon nigroviridis</name>
    <dbReference type="NCBI Taxonomy" id="99883"/>
    <lineage>
        <taxon>Eukaryota</taxon>
        <taxon>Metazoa</taxon>
        <taxon>Chordata</taxon>
        <taxon>Craniata</taxon>
        <taxon>Vertebrata</taxon>
        <taxon>Euteleostomi</taxon>
        <taxon>Actinopterygii</taxon>
        <taxon>Neopterygii</taxon>
        <taxon>Teleostei</taxon>
        <taxon>Neoteleostei</taxon>
        <taxon>Acanthomorphata</taxon>
        <taxon>Eupercaria</taxon>
        <taxon>Tetraodontiformes</taxon>
        <taxon>Tetradontoidea</taxon>
        <taxon>Tetraodontidae</taxon>
        <taxon>Tetraodon</taxon>
    </lineage>
</organism>
<dbReference type="PROSITE" id="PS51362">
    <property type="entry name" value="TGF_BETA_2"/>
    <property type="match status" value="1"/>
</dbReference>
<feature type="non-terminal residue" evidence="4">
    <location>
        <position position="130"/>
    </location>
</feature>
<sequence>DLANSVTFDLPEGGGALWRCWTAASGSCALRLSCSLCGDGGATPILASGTAARNGQRDQSHRPFLMVALRSGGEAAHPPSRRGAGMRRQSARLLANGSFTSTSGTSGWSDWIIAPAGYHANYCEGDSPNH</sequence>
<evidence type="ECO:0000259" key="3">
    <source>
        <dbReference type="PROSITE" id="PS51362"/>
    </source>
</evidence>
<feature type="non-terminal residue" evidence="4">
    <location>
        <position position="1"/>
    </location>
</feature>
<dbReference type="InterPro" id="IPR029034">
    <property type="entry name" value="Cystine-knot_cytokine"/>
</dbReference>
<accession>Q4RCG9</accession>
<dbReference type="GO" id="GO:0008083">
    <property type="term" value="F:growth factor activity"/>
    <property type="evidence" value="ECO:0007669"/>
    <property type="project" value="InterPro"/>
</dbReference>
<evidence type="ECO:0000256" key="2">
    <source>
        <dbReference type="ARBA" id="ARBA00022525"/>
    </source>
</evidence>
<comment type="subcellular location">
    <subcellularLocation>
        <location evidence="1">Secreted</location>
    </subcellularLocation>
</comment>
<evidence type="ECO:0000313" key="4">
    <source>
        <dbReference type="EMBL" id="CAG13914.1"/>
    </source>
</evidence>
<proteinExistence type="predicted"/>
<dbReference type="InterPro" id="IPR001839">
    <property type="entry name" value="TGF-b_C"/>
</dbReference>
<dbReference type="AlphaFoldDB" id="Q4RCG9"/>